<keyword evidence="1" id="KW-0862">Zinc</keyword>
<dbReference type="InterPro" id="IPR001841">
    <property type="entry name" value="Znf_RING"/>
</dbReference>
<dbReference type="SUPFAM" id="SSF57850">
    <property type="entry name" value="RING/U-box"/>
    <property type="match status" value="1"/>
</dbReference>
<evidence type="ECO:0000313" key="4">
    <source>
        <dbReference type="Proteomes" id="UP000796880"/>
    </source>
</evidence>
<dbReference type="InterPro" id="IPR044274">
    <property type="entry name" value="RFI2"/>
</dbReference>
<comment type="caution">
    <text evidence="3">The sequence shown here is derived from an EMBL/GenBank/DDBJ whole genome shotgun (WGS) entry which is preliminary data.</text>
</comment>
<proteinExistence type="predicted"/>
<evidence type="ECO:0000256" key="1">
    <source>
        <dbReference type="PROSITE-ProRule" id="PRU00175"/>
    </source>
</evidence>
<dbReference type="GO" id="GO:0004842">
    <property type="term" value="F:ubiquitin-protein transferase activity"/>
    <property type="evidence" value="ECO:0007669"/>
    <property type="project" value="InterPro"/>
</dbReference>
<evidence type="ECO:0000259" key="2">
    <source>
        <dbReference type="PROSITE" id="PS50089"/>
    </source>
</evidence>
<keyword evidence="1" id="KW-0479">Metal-binding</keyword>
<accession>A0A8K0HPZ4</accession>
<evidence type="ECO:0000313" key="3">
    <source>
        <dbReference type="EMBL" id="KAF3456234.1"/>
    </source>
</evidence>
<dbReference type="CDD" id="cd16448">
    <property type="entry name" value="RING-H2"/>
    <property type="match status" value="1"/>
</dbReference>
<dbReference type="Pfam" id="PF13639">
    <property type="entry name" value="zf-RING_2"/>
    <property type="match status" value="1"/>
</dbReference>
<feature type="domain" description="RING-type" evidence="2">
    <location>
        <begin position="16"/>
        <end position="61"/>
    </location>
</feature>
<name>A0A8K0HPZ4_9ROSA</name>
<dbReference type="OrthoDB" id="8062037at2759"/>
<dbReference type="EMBL" id="VOIH02000001">
    <property type="protein sequence ID" value="KAF3456234.1"/>
    <property type="molecule type" value="Genomic_DNA"/>
</dbReference>
<sequence>MAASARDVSPPDALICSICLEDVDQSCVRTVVKLKCSHLFHLDCIGSAFNVKGVMECPNCREIENGVWKRFQKEGTEENSLNHIHVEDAQRFHGMEHHNFLRCPHRWEMALQSLGYGNSVDHHAIFDSNHNNNHQQNGPIVPSGISFSEPFYSFDHHHQFCDQCFRIVSVSGHTSGANWVGDPFMTLRTASAGLHGIPNELLVHRTMFDFGAPHQNSLNSSIGLARQGSIPPAFDNFHQVQSPIDSLSQMLHASMLSTMRRPNGSRAYFQAAGHLGSSLEQAMSYIVPSTNFTNQNVFDTTTLIDQPVQETHDTVPLQLFPNDFDSFFAREA</sequence>
<dbReference type="PANTHER" id="PTHR46798">
    <property type="entry name" value="OS09G0511500 PROTEIN"/>
    <property type="match status" value="1"/>
</dbReference>
<keyword evidence="1" id="KW-0863">Zinc-finger</keyword>
<dbReference type="Proteomes" id="UP000796880">
    <property type="component" value="Unassembled WGS sequence"/>
</dbReference>
<organism evidence="3 4">
    <name type="scientific">Rhamnella rubrinervis</name>
    <dbReference type="NCBI Taxonomy" id="2594499"/>
    <lineage>
        <taxon>Eukaryota</taxon>
        <taxon>Viridiplantae</taxon>
        <taxon>Streptophyta</taxon>
        <taxon>Embryophyta</taxon>
        <taxon>Tracheophyta</taxon>
        <taxon>Spermatophyta</taxon>
        <taxon>Magnoliopsida</taxon>
        <taxon>eudicotyledons</taxon>
        <taxon>Gunneridae</taxon>
        <taxon>Pentapetalae</taxon>
        <taxon>rosids</taxon>
        <taxon>fabids</taxon>
        <taxon>Rosales</taxon>
        <taxon>Rhamnaceae</taxon>
        <taxon>rhamnoid group</taxon>
        <taxon>Rhamneae</taxon>
        <taxon>Rhamnella</taxon>
    </lineage>
</organism>
<dbReference type="PROSITE" id="PS50089">
    <property type="entry name" value="ZF_RING_2"/>
    <property type="match status" value="1"/>
</dbReference>
<reference evidence="3" key="1">
    <citation type="submission" date="2020-03" db="EMBL/GenBank/DDBJ databases">
        <title>A high-quality chromosome-level genome assembly of a woody plant with both climbing and erect habits, Rhamnella rubrinervis.</title>
        <authorList>
            <person name="Lu Z."/>
            <person name="Yang Y."/>
            <person name="Zhu X."/>
            <person name="Sun Y."/>
        </authorList>
    </citation>
    <scope>NUCLEOTIDE SEQUENCE</scope>
    <source>
        <strain evidence="3">BYM</strain>
        <tissue evidence="3">Leaf</tissue>
    </source>
</reference>
<dbReference type="PANTHER" id="PTHR46798:SF3">
    <property type="entry name" value="RING FINGER FAMILY PROTEIN"/>
    <property type="match status" value="1"/>
</dbReference>
<dbReference type="InterPro" id="IPR013083">
    <property type="entry name" value="Znf_RING/FYVE/PHD"/>
</dbReference>
<dbReference type="Gene3D" id="3.30.40.10">
    <property type="entry name" value="Zinc/RING finger domain, C3HC4 (zinc finger)"/>
    <property type="match status" value="1"/>
</dbReference>
<dbReference type="AlphaFoldDB" id="A0A8K0HPZ4"/>
<dbReference type="SMART" id="SM00184">
    <property type="entry name" value="RING"/>
    <property type="match status" value="1"/>
</dbReference>
<gene>
    <name evidence="3" type="ORF">FNV43_RR00884</name>
</gene>
<protein>
    <recommendedName>
        <fullName evidence="2">RING-type domain-containing protein</fullName>
    </recommendedName>
</protein>
<dbReference type="GO" id="GO:0008270">
    <property type="term" value="F:zinc ion binding"/>
    <property type="evidence" value="ECO:0007669"/>
    <property type="project" value="UniProtKB-KW"/>
</dbReference>
<keyword evidence="4" id="KW-1185">Reference proteome</keyword>